<protein>
    <recommendedName>
        <fullName evidence="2">Arc-like DNA binding domain-containing protein</fullName>
    </recommendedName>
</protein>
<dbReference type="AlphaFoldDB" id="A0A6J4JLB1"/>
<dbReference type="GO" id="GO:0006355">
    <property type="term" value="P:regulation of DNA-templated transcription"/>
    <property type="evidence" value="ECO:0007669"/>
    <property type="project" value="InterPro"/>
</dbReference>
<dbReference type="InterPro" id="IPR013321">
    <property type="entry name" value="Arc_rbn_hlx_hlx"/>
</dbReference>
<organism evidence="1">
    <name type="scientific">uncultured Chloroflexota bacterium</name>
    <dbReference type="NCBI Taxonomy" id="166587"/>
    <lineage>
        <taxon>Bacteria</taxon>
        <taxon>Bacillati</taxon>
        <taxon>Chloroflexota</taxon>
        <taxon>environmental samples</taxon>
    </lineage>
</organism>
<dbReference type="EMBL" id="CADCTC010000207">
    <property type="protein sequence ID" value="CAA9281498.1"/>
    <property type="molecule type" value="Genomic_DNA"/>
</dbReference>
<accession>A0A6J4JLB1</accession>
<gene>
    <name evidence="1" type="ORF">AVDCRST_MAG77-3884</name>
</gene>
<proteinExistence type="predicted"/>
<evidence type="ECO:0000313" key="1">
    <source>
        <dbReference type="EMBL" id="CAA9281498.1"/>
    </source>
</evidence>
<reference evidence="1" key="1">
    <citation type="submission" date="2020-02" db="EMBL/GenBank/DDBJ databases">
        <authorList>
            <person name="Meier V. D."/>
        </authorList>
    </citation>
    <scope>NUCLEOTIDE SEQUENCE</scope>
    <source>
        <strain evidence="1">AVDCRST_MAG77</strain>
    </source>
</reference>
<dbReference type="SUPFAM" id="SSF47598">
    <property type="entry name" value="Ribbon-helix-helix"/>
    <property type="match status" value="1"/>
</dbReference>
<dbReference type="InterPro" id="IPR010985">
    <property type="entry name" value="Ribbon_hlx_hlx"/>
</dbReference>
<sequence length="114" mass="12703">MRVTLRLPDELHHRLEARSRAVDASLNQTIVSMLHETLARLDGRTEAGMEGRAAQLQRVRTALGELVVELDEAELLPELRPGARPQDTDALRTSMLCLDPPLSATIIADREDRV</sequence>
<dbReference type="Gene3D" id="1.10.1220.10">
    <property type="entry name" value="Met repressor-like"/>
    <property type="match status" value="1"/>
</dbReference>
<evidence type="ECO:0008006" key="2">
    <source>
        <dbReference type="Google" id="ProtNLM"/>
    </source>
</evidence>
<name>A0A6J4JLB1_9CHLR</name>